<dbReference type="AlphaFoldDB" id="A0A4Y2A4N2"/>
<evidence type="ECO:0000313" key="2">
    <source>
        <dbReference type="Proteomes" id="UP000499080"/>
    </source>
</evidence>
<name>A0A4Y2A4N2_ARAVE</name>
<proteinExistence type="predicted"/>
<dbReference type="Proteomes" id="UP000499080">
    <property type="component" value="Unassembled WGS sequence"/>
</dbReference>
<comment type="caution">
    <text evidence="1">The sequence shown here is derived from an EMBL/GenBank/DDBJ whole genome shotgun (WGS) entry which is preliminary data.</text>
</comment>
<reference evidence="1 2" key="1">
    <citation type="journal article" date="2019" name="Sci. Rep.">
        <title>Orb-weaving spider Araneus ventricosus genome elucidates the spidroin gene catalogue.</title>
        <authorList>
            <person name="Kono N."/>
            <person name="Nakamura H."/>
            <person name="Ohtoshi R."/>
            <person name="Moran D.A.P."/>
            <person name="Shinohara A."/>
            <person name="Yoshida Y."/>
            <person name="Fujiwara M."/>
            <person name="Mori M."/>
            <person name="Tomita M."/>
            <person name="Arakawa K."/>
        </authorList>
    </citation>
    <scope>NUCLEOTIDE SEQUENCE [LARGE SCALE GENOMIC DNA]</scope>
</reference>
<gene>
    <name evidence="1" type="ORF">AVEN_243670_1</name>
</gene>
<accession>A0A4Y2A4N2</accession>
<organism evidence="1 2">
    <name type="scientific">Araneus ventricosus</name>
    <name type="common">Orbweaver spider</name>
    <name type="synonym">Epeira ventricosa</name>
    <dbReference type="NCBI Taxonomy" id="182803"/>
    <lineage>
        <taxon>Eukaryota</taxon>
        <taxon>Metazoa</taxon>
        <taxon>Ecdysozoa</taxon>
        <taxon>Arthropoda</taxon>
        <taxon>Chelicerata</taxon>
        <taxon>Arachnida</taxon>
        <taxon>Araneae</taxon>
        <taxon>Araneomorphae</taxon>
        <taxon>Entelegynae</taxon>
        <taxon>Araneoidea</taxon>
        <taxon>Araneidae</taxon>
        <taxon>Araneus</taxon>
    </lineage>
</organism>
<sequence length="111" mass="12634">MARRSMGTDRYKKTLADEFSYKLRPVLKKHKDYFGTHLIILNYGQMSRTTPEPAPSSPSFRTTLSGGHLTPAVRFSSHQAHRHDSSSVECVFEPGTLRPQDLHLTTRPLRP</sequence>
<keyword evidence="2" id="KW-1185">Reference proteome</keyword>
<dbReference type="EMBL" id="BGPR01000006">
    <property type="protein sequence ID" value="GBL74821.1"/>
    <property type="molecule type" value="Genomic_DNA"/>
</dbReference>
<evidence type="ECO:0000313" key="1">
    <source>
        <dbReference type="EMBL" id="GBL74821.1"/>
    </source>
</evidence>
<protein>
    <submittedName>
        <fullName evidence="1">Uncharacterized protein</fullName>
    </submittedName>
</protein>